<dbReference type="GO" id="GO:0006260">
    <property type="term" value="P:DNA replication"/>
    <property type="evidence" value="ECO:0007669"/>
    <property type="project" value="InterPro"/>
</dbReference>
<accession>A0A369IAY8</accession>
<organism evidence="1 2">
    <name type="scientific">Runella aurantiaca</name>
    <dbReference type="NCBI Taxonomy" id="2282308"/>
    <lineage>
        <taxon>Bacteria</taxon>
        <taxon>Pseudomonadati</taxon>
        <taxon>Bacteroidota</taxon>
        <taxon>Cytophagia</taxon>
        <taxon>Cytophagales</taxon>
        <taxon>Spirosomataceae</taxon>
        <taxon>Runella</taxon>
    </lineage>
</organism>
<dbReference type="Gene3D" id="3.90.580.10">
    <property type="entry name" value="Zinc finger, CHC2-type domain"/>
    <property type="match status" value="1"/>
</dbReference>
<keyword evidence="2" id="KW-1185">Reference proteome</keyword>
<evidence type="ECO:0008006" key="3">
    <source>
        <dbReference type="Google" id="ProtNLM"/>
    </source>
</evidence>
<dbReference type="GO" id="GO:0008270">
    <property type="term" value="F:zinc ion binding"/>
    <property type="evidence" value="ECO:0007669"/>
    <property type="project" value="InterPro"/>
</dbReference>
<comment type="caution">
    <text evidence="1">The sequence shown here is derived from an EMBL/GenBank/DDBJ whole genome shotgun (WGS) entry which is preliminary data.</text>
</comment>
<dbReference type="AlphaFoldDB" id="A0A369IAY8"/>
<dbReference type="SUPFAM" id="SSF52540">
    <property type="entry name" value="P-loop containing nucleoside triphosphate hydrolases"/>
    <property type="match status" value="1"/>
</dbReference>
<dbReference type="InterPro" id="IPR036977">
    <property type="entry name" value="DNA_primase_Znf_CHC2"/>
</dbReference>
<dbReference type="Gene3D" id="3.40.1360.10">
    <property type="match status" value="1"/>
</dbReference>
<gene>
    <name evidence="1" type="ORF">DVG78_06435</name>
</gene>
<evidence type="ECO:0000313" key="1">
    <source>
        <dbReference type="EMBL" id="RDB06911.1"/>
    </source>
</evidence>
<dbReference type="RefSeq" id="WP_114460230.1">
    <property type="nucleotide sequence ID" value="NZ_QPIW01000003.1"/>
</dbReference>
<name>A0A369IAY8_9BACT</name>
<dbReference type="EMBL" id="QPIW01000003">
    <property type="protein sequence ID" value="RDB06911.1"/>
    <property type="molecule type" value="Genomic_DNA"/>
</dbReference>
<sequence>MHHLLPTINTPLTKQTILAATNGGLDIFSHYISDFEQPKKAFKAVFRKDEHPSANVFQGESGVYIYKDFAEGKPINAIDFVMRLKNCPFYDALIYINQDLGLRLREAQNRGSFEVGGSFDYWSQFEDASTTVSRIAATLTKYEVAGVKKYVTDKGYTVSTTAENPAFAFNLGEGYTKIYRPLEKNPKHKHCYIGKRTSTYQSIFGLSQLPAQCSVILLVEGLKDCIIANTNLNEDGIYAVGLDNVSTKIPDEILRQLHSKANHVILCLDTDEIGRKESNRKSQQYGLRNFILPSLLSENGGKDISDWFCLKLDKRLLLDSLGEVLASPEPKLSITPEPKENKPLPLLESLLETEKKLAQLATQPIVYSPPLVNMGEVPIIRRGTINIIQGKYGSHKSRIAEAFCSLLIANSSDCMQHCLNFERTDEAITVVYIDTERNLNEEFPTAIQSIKQKGCYGVNDTPVDFRFTSIKQVPRNKRLQAVKTFIEQIRTQTTYPMFVLLDVVTDCVSDFNNASESMQLFDYLGNLCDNFGCTFLLVIHQNPNSDKARGHTGTEATNKASTVMQIGYEKGKNNEDTDLISLKFLKIRSAKRPTPVHLLYDENQKGLVLAHSDFIQKITAERRQVADSELVAEKLGELLKPSMPQKELLLVLKQSFECSENTLKSRLEEITEKKIEIIDHKGNICTLRAHTANGKPTVYELEVSEQITESEQPFMICELF</sequence>
<evidence type="ECO:0000313" key="2">
    <source>
        <dbReference type="Proteomes" id="UP000253141"/>
    </source>
</evidence>
<dbReference type="Gene3D" id="3.40.50.300">
    <property type="entry name" value="P-loop containing nucleotide triphosphate hydrolases"/>
    <property type="match status" value="1"/>
</dbReference>
<reference evidence="1 2" key="1">
    <citation type="submission" date="2018-07" db="EMBL/GenBank/DDBJ databases">
        <title>Genome analysis of Runella aurantiaca.</title>
        <authorList>
            <person name="Yang X."/>
        </authorList>
    </citation>
    <scope>NUCLEOTIDE SEQUENCE [LARGE SCALE GENOMIC DNA]</scope>
    <source>
        <strain evidence="1 2">YX9</strain>
    </source>
</reference>
<proteinExistence type="predicted"/>
<dbReference type="GO" id="GO:0003677">
    <property type="term" value="F:DNA binding"/>
    <property type="evidence" value="ECO:0007669"/>
    <property type="project" value="InterPro"/>
</dbReference>
<dbReference type="Proteomes" id="UP000253141">
    <property type="component" value="Unassembled WGS sequence"/>
</dbReference>
<protein>
    <recommendedName>
        <fullName evidence="3">Toprim domain-containing protein</fullName>
    </recommendedName>
</protein>
<dbReference type="OrthoDB" id="877327at2"/>
<dbReference type="SUPFAM" id="SSF57783">
    <property type="entry name" value="Zinc beta-ribbon"/>
    <property type="match status" value="1"/>
</dbReference>
<dbReference type="InterPro" id="IPR027417">
    <property type="entry name" value="P-loop_NTPase"/>
</dbReference>